<dbReference type="InterPro" id="IPR009730">
    <property type="entry name" value="MFAP1_C"/>
</dbReference>
<name>A0A820GH09_9BILA</name>
<dbReference type="PANTHER" id="PTHR15327">
    <property type="entry name" value="MICROFIBRIL-ASSOCIATED PROTEIN"/>
    <property type="match status" value="1"/>
</dbReference>
<evidence type="ECO:0000256" key="2">
    <source>
        <dbReference type="SAM" id="MobiDB-lite"/>
    </source>
</evidence>
<feature type="compositionally biased region" description="Acidic residues" evidence="2">
    <location>
        <begin position="182"/>
        <end position="216"/>
    </location>
</feature>
<dbReference type="EMBL" id="CAJOBP010001363">
    <property type="protein sequence ID" value="CAF4278308.1"/>
    <property type="molecule type" value="Genomic_DNA"/>
</dbReference>
<feature type="region of interest" description="Disordered" evidence="2">
    <location>
        <begin position="50"/>
        <end position="75"/>
    </location>
</feature>
<dbReference type="Proteomes" id="UP000663873">
    <property type="component" value="Unassembled WGS sequence"/>
</dbReference>
<dbReference type="InterPro" id="IPR033194">
    <property type="entry name" value="MFAP1"/>
</dbReference>
<dbReference type="AlphaFoldDB" id="A0A820GH09"/>
<feature type="region of interest" description="Disordered" evidence="2">
    <location>
        <begin position="277"/>
        <end position="298"/>
    </location>
</feature>
<evidence type="ECO:0000313" key="4">
    <source>
        <dbReference type="EMBL" id="CAF4278308.1"/>
    </source>
</evidence>
<feature type="domain" description="Micro-fibrillar-associated protein 1 C-terminal" evidence="3">
    <location>
        <begin position="211"/>
        <end position="337"/>
    </location>
</feature>
<gene>
    <name evidence="4" type="ORF">UJA718_LOCUS11219</name>
</gene>
<feature type="domain" description="Micro-fibrillar-associated protein 1 C-terminal" evidence="3">
    <location>
        <begin position="338"/>
        <end position="360"/>
    </location>
</feature>
<comment type="similarity">
    <text evidence="1">Belongs to the MFAP1 family.</text>
</comment>
<feature type="compositionally biased region" description="Acidic residues" evidence="2">
    <location>
        <begin position="116"/>
        <end position="140"/>
    </location>
</feature>
<feature type="compositionally biased region" description="Acidic residues" evidence="2">
    <location>
        <begin position="282"/>
        <end position="297"/>
    </location>
</feature>
<organism evidence="4 5">
    <name type="scientific">Rotaria socialis</name>
    <dbReference type="NCBI Taxonomy" id="392032"/>
    <lineage>
        <taxon>Eukaryota</taxon>
        <taxon>Metazoa</taxon>
        <taxon>Spiralia</taxon>
        <taxon>Gnathifera</taxon>
        <taxon>Rotifera</taxon>
        <taxon>Eurotatoria</taxon>
        <taxon>Bdelloidea</taxon>
        <taxon>Philodinida</taxon>
        <taxon>Philodinidae</taxon>
        <taxon>Rotaria</taxon>
    </lineage>
</organism>
<accession>A0A820GH09</accession>
<reference evidence="4" key="1">
    <citation type="submission" date="2021-02" db="EMBL/GenBank/DDBJ databases">
        <authorList>
            <person name="Nowell W R."/>
        </authorList>
    </citation>
    <scope>NUCLEOTIDE SEQUENCE</scope>
</reference>
<evidence type="ECO:0000256" key="1">
    <source>
        <dbReference type="ARBA" id="ARBA00008155"/>
    </source>
</evidence>
<dbReference type="Pfam" id="PF06991">
    <property type="entry name" value="MFAP1"/>
    <property type="match status" value="2"/>
</dbReference>
<feature type="region of interest" description="Disordered" evidence="2">
    <location>
        <begin position="179"/>
        <end position="225"/>
    </location>
</feature>
<feature type="compositionally biased region" description="Acidic residues" evidence="2">
    <location>
        <begin position="151"/>
        <end position="163"/>
    </location>
</feature>
<keyword evidence="5" id="KW-1185">Reference proteome</keyword>
<evidence type="ECO:0000313" key="5">
    <source>
        <dbReference type="Proteomes" id="UP000663873"/>
    </source>
</evidence>
<feature type="region of interest" description="Disordered" evidence="2">
    <location>
        <begin position="374"/>
        <end position="402"/>
    </location>
</feature>
<feature type="region of interest" description="Disordered" evidence="2">
    <location>
        <begin position="106"/>
        <end position="164"/>
    </location>
</feature>
<protein>
    <recommendedName>
        <fullName evidence="3">Micro-fibrillar-associated protein 1 C-terminal domain-containing protein</fullName>
    </recommendedName>
</protein>
<comment type="caution">
    <text evidence="4">The sequence shown here is derived from an EMBL/GenBank/DDBJ whole genome shotgun (WGS) entry which is preliminary data.</text>
</comment>
<sequence>MIDIDEGFFKAPSLSTAGAISVRNAKGQLVTQKVKVHRYVAGKRPDYAEGVHVSDDEEDDRKEHKLKHDHVKSSALNRIEQEDRRIRRLQGREEIHDDDRLSRHRRIIEPEVLEQSSDEEIEQQEDEDDDEGERMDEDDNVTSTRVKMEIESSDDDEELDEEQIERRRQRLRLKAKVKEEELLQVEDEKEPEQDELEASEESESEEDDEEEEDDDDGVPRLKPVFVRKTDRRTVAEREAEEKHQLQLEIEKKRLADQRKMQTQKIVEEAIRQERLKEKETDDGIECDFNTDDEDGETAYDAWKLRELKRLKRDREERDQREREKQELERWHNMTEEELMQVKNFGMAGRTKYTHLVDQDTTIFESPWASDKQSTKKFFQEHGGGLKQVFERPKLKNTSKKNH</sequence>
<proteinExistence type="inferred from homology"/>
<evidence type="ECO:0000259" key="3">
    <source>
        <dbReference type="Pfam" id="PF06991"/>
    </source>
</evidence>